<proteinExistence type="predicted"/>
<dbReference type="Proteomes" id="UP000182229">
    <property type="component" value="Unassembled WGS sequence"/>
</dbReference>
<reference evidence="2 3" key="2">
    <citation type="submission" date="2016-12" db="EMBL/GenBank/DDBJ databases">
        <title>Draft Genome Sequence of Cystobacter ferrugineus Strain Cbfe23.</title>
        <authorList>
            <person name="Akbar S."/>
            <person name="Dowd S.E."/>
            <person name="Stevens D.C."/>
        </authorList>
    </citation>
    <scope>NUCLEOTIDE SEQUENCE [LARGE SCALE GENOMIC DNA]</scope>
    <source>
        <strain evidence="2 3">Cbfe23</strain>
    </source>
</reference>
<reference evidence="3" key="1">
    <citation type="submission" date="2016-11" db="EMBL/GenBank/DDBJ databases">
        <authorList>
            <person name="Shukria A."/>
            <person name="Stevens D.C."/>
        </authorList>
    </citation>
    <scope>NUCLEOTIDE SEQUENCE [LARGE SCALE GENOMIC DNA]</scope>
    <source>
        <strain evidence="3">Cbfe23</strain>
    </source>
</reference>
<dbReference type="STRING" id="83449.BON30_29235"/>
<comment type="caution">
    <text evidence="2">The sequence shown here is derived from an EMBL/GenBank/DDBJ whole genome shotgun (WGS) entry which is preliminary data.</text>
</comment>
<keyword evidence="3" id="KW-1185">Reference proteome</keyword>
<evidence type="ECO:0000313" key="2">
    <source>
        <dbReference type="EMBL" id="OJH37375.1"/>
    </source>
</evidence>
<accession>A0A1L9B548</accession>
<protein>
    <submittedName>
        <fullName evidence="2">Uncharacterized protein</fullName>
    </submittedName>
</protein>
<evidence type="ECO:0000313" key="3">
    <source>
        <dbReference type="Proteomes" id="UP000182229"/>
    </source>
</evidence>
<sequence length="69" mass="7619">MLQVFSRGKELAFQSKTGRVHHLADRALPMDQALSGNEARDHAPLPLRRETARLIGEPDPLPKHLGRGG</sequence>
<gene>
    <name evidence="2" type="ORF">BON30_29235</name>
</gene>
<name>A0A1L9B548_9BACT</name>
<feature type="region of interest" description="Disordered" evidence="1">
    <location>
        <begin position="29"/>
        <end position="69"/>
    </location>
</feature>
<evidence type="ECO:0000256" key="1">
    <source>
        <dbReference type="SAM" id="MobiDB-lite"/>
    </source>
</evidence>
<organism evidence="2 3">
    <name type="scientific">Cystobacter ferrugineus</name>
    <dbReference type="NCBI Taxonomy" id="83449"/>
    <lineage>
        <taxon>Bacteria</taxon>
        <taxon>Pseudomonadati</taxon>
        <taxon>Myxococcota</taxon>
        <taxon>Myxococcia</taxon>
        <taxon>Myxococcales</taxon>
        <taxon>Cystobacterineae</taxon>
        <taxon>Archangiaceae</taxon>
        <taxon>Cystobacter</taxon>
    </lineage>
</organism>
<feature type="compositionally biased region" description="Basic and acidic residues" evidence="1">
    <location>
        <begin position="38"/>
        <end position="52"/>
    </location>
</feature>
<dbReference type="AlphaFoldDB" id="A0A1L9B548"/>
<dbReference type="EMBL" id="MPIN01000008">
    <property type="protein sequence ID" value="OJH37375.1"/>
    <property type="molecule type" value="Genomic_DNA"/>
</dbReference>